<dbReference type="AlphaFoldDB" id="A0A163MC86"/>
<accession>A0A163MC86</accession>
<dbReference type="Proteomes" id="UP000078561">
    <property type="component" value="Unassembled WGS sequence"/>
</dbReference>
<dbReference type="Gene3D" id="3.60.21.10">
    <property type="match status" value="1"/>
</dbReference>
<sequence length="234" mass="26390">MFVTNQLDELPLKTDGTTRFVCMSDTHGKTAFKFDIPDGDVFIHAGDLTRYGRHSEYEPTINWIKSLPHKIKLITAGNHDHVLDEMFGSITQKQNLLTQFQQAGITYLEHEPYQLPASLGGHRLFVSPYAPMHLGGAFMPPGSLERYWDAIPDSIDILVTHTPPLGYLDQTRNGSHVGCPALAKRIQDIQPKVSIFGHIHESNGYKIDNEILYINACTSNFRYQPNQLPVVFDL</sequence>
<dbReference type="OMA" id="HTPPYGI"/>
<dbReference type="EMBL" id="LT554082">
    <property type="protein sequence ID" value="SAM03389.1"/>
    <property type="molecule type" value="Genomic_DNA"/>
</dbReference>
<dbReference type="SUPFAM" id="SSF56300">
    <property type="entry name" value="Metallo-dependent phosphatases"/>
    <property type="match status" value="1"/>
</dbReference>
<evidence type="ECO:0000313" key="2">
    <source>
        <dbReference type="EMBL" id="SAM03389.1"/>
    </source>
</evidence>
<proteinExistence type="predicted"/>
<dbReference type="InterPro" id="IPR029052">
    <property type="entry name" value="Metallo-depent_PP-like"/>
</dbReference>
<dbReference type="Pfam" id="PF00149">
    <property type="entry name" value="Metallophos"/>
    <property type="match status" value="1"/>
</dbReference>
<dbReference type="PANTHER" id="PTHR12905">
    <property type="entry name" value="METALLOPHOSPHOESTERASE"/>
    <property type="match status" value="1"/>
</dbReference>
<protein>
    <recommendedName>
        <fullName evidence="1">Calcineurin-like phosphoesterase domain-containing protein</fullName>
    </recommendedName>
</protein>
<dbReference type="GO" id="GO:0016787">
    <property type="term" value="F:hydrolase activity"/>
    <property type="evidence" value="ECO:0007669"/>
    <property type="project" value="InterPro"/>
</dbReference>
<evidence type="ECO:0000259" key="1">
    <source>
        <dbReference type="Pfam" id="PF00149"/>
    </source>
</evidence>
<dbReference type="PANTHER" id="PTHR12905:SF0">
    <property type="entry name" value="CALCINEURIN-LIKE PHOSPHOESTERASE DOMAIN-CONTAINING PROTEIN"/>
    <property type="match status" value="1"/>
</dbReference>
<dbReference type="InterPro" id="IPR051693">
    <property type="entry name" value="UPF0046_metallophosphoest"/>
</dbReference>
<dbReference type="InterPro" id="IPR004843">
    <property type="entry name" value="Calcineurin-like_PHP"/>
</dbReference>
<organism evidence="2">
    <name type="scientific">Absidia glauca</name>
    <name type="common">Pin mould</name>
    <dbReference type="NCBI Taxonomy" id="4829"/>
    <lineage>
        <taxon>Eukaryota</taxon>
        <taxon>Fungi</taxon>
        <taxon>Fungi incertae sedis</taxon>
        <taxon>Mucoromycota</taxon>
        <taxon>Mucoromycotina</taxon>
        <taxon>Mucoromycetes</taxon>
        <taxon>Mucorales</taxon>
        <taxon>Cunninghamellaceae</taxon>
        <taxon>Absidia</taxon>
    </lineage>
</organism>
<name>A0A163MC86_ABSGL</name>
<feature type="domain" description="Calcineurin-like phosphoesterase" evidence="1">
    <location>
        <begin position="19"/>
        <end position="201"/>
    </location>
</feature>
<dbReference type="STRING" id="4829.A0A163MC86"/>
<evidence type="ECO:0000313" key="3">
    <source>
        <dbReference type="Proteomes" id="UP000078561"/>
    </source>
</evidence>
<dbReference type="OrthoDB" id="630188at2759"/>
<dbReference type="CDD" id="cd07379">
    <property type="entry name" value="MPP_239FB"/>
    <property type="match status" value="1"/>
</dbReference>
<gene>
    <name evidence="2" type="primary">ABSGL_09209.1 scaffold 10691</name>
</gene>
<reference evidence="2" key="1">
    <citation type="submission" date="2016-04" db="EMBL/GenBank/DDBJ databases">
        <authorList>
            <person name="Evans L.H."/>
            <person name="Alamgir A."/>
            <person name="Owens N."/>
            <person name="Weber N.D."/>
            <person name="Virtaneva K."/>
            <person name="Barbian K."/>
            <person name="Babar A."/>
            <person name="Rosenke K."/>
        </authorList>
    </citation>
    <scope>NUCLEOTIDE SEQUENCE [LARGE SCALE GENOMIC DNA]</scope>
    <source>
        <strain evidence="2">CBS 101.48</strain>
    </source>
</reference>
<keyword evidence="3" id="KW-1185">Reference proteome</keyword>
<dbReference type="InParanoid" id="A0A163MC86"/>